<gene>
    <name evidence="2" type="ORF">M752DRAFT_271192</name>
</gene>
<feature type="region of interest" description="Disordered" evidence="1">
    <location>
        <begin position="41"/>
        <end position="69"/>
    </location>
</feature>
<organism evidence="2 3">
    <name type="scientific">Aspergillus phoenicis ATCC 13157</name>
    <dbReference type="NCBI Taxonomy" id="1353007"/>
    <lineage>
        <taxon>Eukaryota</taxon>
        <taxon>Fungi</taxon>
        <taxon>Dikarya</taxon>
        <taxon>Ascomycota</taxon>
        <taxon>Pezizomycotina</taxon>
        <taxon>Eurotiomycetes</taxon>
        <taxon>Eurotiomycetidae</taxon>
        <taxon>Eurotiales</taxon>
        <taxon>Aspergillaceae</taxon>
        <taxon>Aspergillus</taxon>
    </lineage>
</organism>
<sequence>MIGAVEVPASGSQEKASSGRDLARTGKLTSWEKEEGFELGGLGQWEDGDLETPRESMREKARSSKDATIRGRTRSLSGCTITQLVDMTDAAIPAEGVGKKYWSCKCTWRIVQGSYSYLDGSPTKETSGSYLSLLLVTPDNFDHKIAIPSEILSMNQTKIKNPHNHQISPHHRLRRQFSDSERTLIECSFLSDIIIINQRHPFMKETHSYPGP</sequence>
<protein>
    <submittedName>
        <fullName evidence="2">Uncharacterized protein</fullName>
    </submittedName>
</protein>
<keyword evidence="3" id="KW-1185">Reference proteome</keyword>
<dbReference type="AlphaFoldDB" id="A0A370P4Q8"/>
<feature type="compositionally biased region" description="Basic and acidic residues" evidence="1">
    <location>
        <begin position="51"/>
        <end position="69"/>
    </location>
</feature>
<evidence type="ECO:0000313" key="2">
    <source>
        <dbReference type="EMBL" id="RDK36856.1"/>
    </source>
</evidence>
<proteinExistence type="predicted"/>
<feature type="compositionally biased region" description="Basic and acidic residues" evidence="1">
    <location>
        <begin position="17"/>
        <end position="29"/>
    </location>
</feature>
<evidence type="ECO:0000313" key="3">
    <source>
        <dbReference type="Proteomes" id="UP000254937"/>
    </source>
</evidence>
<accession>A0A370P4Q8</accession>
<dbReference type="Proteomes" id="UP000254937">
    <property type="component" value="Unassembled WGS sequence"/>
</dbReference>
<reference evidence="2 3" key="1">
    <citation type="submission" date="2018-07" db="EMBL/GenBank/DDBJ databases">
        <title>Section-level genome sequencing of Aspergillus section Nigri to investigate inter- and intra-species variation.</title>
        <authorList>
            <consortium name="DOE Joint Genome Institute"/>
            <person name="Vesth T.C."/>
            <person name="Nybo J.L."/>
            <person name="Theobald S."/>
            <person name="Frisvad J.C."/>
            <person name="Larsen T.O."/>
            <person name="Nielsen K.F."/>
            <person name="Hoof J.B."/>
            <person name="Brandl J."/>
            <person name="Salamov A."/>
            <person name="Riley R."/>
            <person name="Gladden J.M."/>
            <person name="Phatale P."/>
            <person name="Nielsen M.T."/>
            <person name="Lyhne E.K."/>
            <person name="Kogle M.E."/>
            <person name="Strasser K."/>
            <person name="McDonnell E."/>
            <person name="Barry K."/>
            <person name="Clum A."/>
            <person name="Chen C."/>
            <person name="Nolan M."/>
            <person name="Sandor L."/>
            <person name="Kuo A."/>
            <person name="Lipzen A."/>
            <person name="Hainaut M."/>
            <person name="Drula E."/>
            <person name="Tsang A."/>
            <person name="Magnuson J.K."/>
            <person name="Henrissat B."/>
            <person name="Wiebenga A."/>
            <person name="Simmons B.A."/>
            <person name="Makela M.R."/>
            <person name="De vries R.P."/>
            <person name="Grigoriev I.V."/>
            <person name="Mortensen U.H."/>
            <person name="Baker S.E."/>
            <person name="Andersen M.R."/>
        </authorList>
    </citation>
    <scope>NUCLEOTIDE SEQUENCE [LARGE SCALE GENOMIC DNA]</scope>
    <source>
        <strain evidence="2 3">ATCC 13157</strain>
    </source>
</reference>
<feature type="region of interest" description="Disordered" evidence="1">
    <location>
        <begin position="1"/>
        <end position="29"/>
    </location>
</feature>
<evidence type="ECO:0000256" key="1">
    <source>
        <dbReference type="SAM" id="MobiDB-lite"/>
    </source>
</evidence>
<name>A0A370P4Q8_ASPPH</name>
<dbReference type="EMBL" id="KZ851875">
    <property type="protein sequence ID" value="RDK36856.1"/>
    <property type="molecule type" value="Genomic_DNA"/>
</dbReference>